<evidence type="ECO:0000256" key="1">
    <source>
        <dbReference type="SAM" id="Phobius"/>
    </source>
</evidence>
<reference evidence="2 3" key="1">
    <citation type="submission" date="2018-09" db="EMBL/GenBank/DDBJ databases">
        <authorList>
            <person name="Tagini F."/>
        </authorList>
    </citation>
    <scope>NUCLEOTIDE SEQUENCE [LARGE SCALE GENOMIC DNA]</scope>
    <source>
        <strain evidence="2 3">MK136</strain>
    </source>
</reference>
<evidence type="ECO:0000313" key="3">
    <source>
        <dbReference type="Proteomes" id="UP000273307"/>
    </source>
</evidence>
<dbReference type="Proteomes" id="UP000273307">
    <property type="component" value="Unassembled WGS sequence"/>
</dbReference>
<dbReference type="EMBL" id="UPHP01000047">
    <property type="protein sequence ID" value="VBA37771.1"/>
    <property type="molecule type" value="Genomic_DNA"/>
</dbReference>
<keyword evidence="1" id="KW-1133">Transmembrane helix</keyword>
<dbReference type="OrthoDB" id="4752238at2"/>
<gene>
    <name evidence="2" type="ORF">LAUMK136_02105</name>
</gene>
<feature type="transmembrane region" description="Helical" evidence="1">
    <location>
        <begin position="6"/>
        <end position="21"/>
    </location>
</feature>
<dbReference type="AlphaFoldDB" id="A0A498PXP6"/>
<accession>A0A498PXP6</accession>
<evidence type="ECO:0000313" key="2">
    <source>
        <dbReference type="EMBL" id="VBA37771.1"/>
    </source>
</evidence>
<name>A0A498PXP6_9MYCO</name>
<dbReference type="RefSeq" id="WP_122442298.1">
    <property type="nucleotide sequence ID" value="NZ_UPHP01000047.1"/>
</dbReference>
<feature type="transmembrane region" description="Helical" evidence="1">
    <location>
        <begin position="26"/>
        <end position="43"/>
    </location>
</feature>
<proteinExistence type="predicted"/>
<feature type="transmembrane region" description="Helical" evidence="1">
    <location>
        <begin position="55"/>
        <end position="72"/>
    </location>
</feature>
<keyword evidence="1" id="KW-0472">Membrane</keyword>
<keyword evidence="3" id="KW-1185">Reference proteome</keyword>
<organism evidence="2 3">
    <name type="scientific">Mycobacterium attenuatum</name>
    <dbReference type="NCBI Taxonomy" id="2341086"/>
    <lineage>
        <taxon>Bacteria</taxon>
        <taxon>Bacillati</taxon>
        <taxon>Actinomycetota</taxon>
        <taxon>Actinomycetes</taxon>
        <taxon>Mycobacteriales</taxon>
        <taxon>Mycobacteriaceae</taxon>
        <taxon>Mycobacterium</taxon>
    </lineage>
</organism>
<sequence length="80" mass="8468">MSYLPLIIAAVGVGLIIAAPARSRRAWIALTLLLTALGAMTIVDWCLHRPTGSDITYLVTAAMIGGLSVFVGKKARESRS</sequence>
<keyword evidence="1" id="KW-0812">Transmembrane</keyword>
<protein>
    <submittedName>
        <fullName evidence="2">Uncharacterized protein</fullName>
    </submittedName>
</protein>